<dbReference type="Gene3D" id="2.40.128.130">
    <property type="entry name" value="Autotransporter beta-domain"/>
    <property type="match status" value="1"/>
</dbReference>
<keyword evidence="1" id="KW-0732">Signal</keyword>
<gene>
    <name evidence="3" type="ORF">P873_08110</name>
</gene>
<dbReference type="EMBL" id="AWXU01000023">
    <property type="protein sequence ID" value="KFN50128.1"/>
    <property type="molecule type" value="Genomic_DNA"/>
</dbReference>
<dbReference type="Gene3D" id="2.160.20.20">
    <property type="match status" value="1"/>
</dbReference>
<name>A0A091BBT7_9GAMM</name>
<dbReference type="InterPro" id="IPR005546">
    <property type="entry name" value="Autotransporte_beta"/>
</dbReference>
<dbReference type="STRING" id="1121013.GCA_000426365_01816"/>
<evidence type="ECO:0000259" key="2">
    <source>
        <dbReference type="PROSITE" id="PS51208"/>
    </source>
</evidence>
<dbReference type="InterPro" id="IPR036709">
    <property type="entry name" value="Autotransporte_beta_dom_sf"/>
</dbReference>
<dbReference type="InterPro" id="IPR011050">
    <property type="entry name" value="Pectin_lyase_fold/virulence"/>
</dbReference>
<organism evidence="3 4">
    <name type="scientific">Arenimonas composti TR7-09 = DSM 18010</name>
    <dbReference type="NCBI Taxonomy" id="1121013"/>
    <lineage>
        <taxon>Bacteria</taxon>
        <taxon>Pseudomonadati</taxon>
        <taxon>Pseudomonadota</taxon>
        <taxon>Gammaproteobacteria</taxon>
        <taxon>Lysobacterales</taxon>
        <taxon>Lysobacteraceae</taxon>
        <taxon>Arenimonas</taxon>
    </lineage>
</organism>
<feature type="signal peptide" evidence="1">
    <location>
        <begin position="1"/>
        <end position="44"/>
    </location>
</feature>
<evidence type="ECO:0000313" key="4">
    <source>
        <dbReference type="Proteomes" id="UP000029391"/>
    </source>
</evidence>
<protein>
    <recommendedName>
        <fullName evidence="2">Autotransporter domain-containing protein</fullName>
    </recommendedName>
</protein>
<feature type="chain" id="PRO_5001869645" description="Autotransporter domain-containing protein" evidence="1">
    <location>
        <begin position="45"/>
        <end position="1465"/>
    </location>
</feature>
<feature type="domain" description="Autotransporter" evidence="2">
    <location>
        <begin position="1201"/>
        <end position="1465"/>
    </location>
</feature>
<reference evidence="3 4" key="1">
    <citation type="submission" date="2013-09" db="EMBL/GenBank/DDBJ databases">
        <title>Genome sequencing of Arenimonas composti.</title>
        <authorList>
            <person name="Chen F."/>
            <person name="Wang G."/>
        </authorList>
    </citation>
    <scope>NUCLEOTIDE SEQUENCE [LARGE SCALE GENOMIC DNA]</scope>
    <source>
        <strain evidence="3 4">TR7-09</strain>
    </source>
</reference>
<keyword evidence="4" id="KW-1185">Reference proteome</keyword>
<dbReference type="SUPFAM" id="SSF51126">
    <property type="entry name" value="Pectin lyase-like"/>
    <property type="match status" value="1"/>
</dbReference>
<accession>A0A091BBT7</accession>
<dbReference type="Proteomes" id="UP000029391">
    <property type="component" value="Unassembled WGS sequence"/>
</dbReference>
<comment type="caution">
    <text evidence="3">The sequence shown here is derived from an EMBL/GenBank/DDBJ whole genome shotgun (WGS) entry which is preliminary data.</text>
</comment>
<dbReference type="GO" id="GO:0019867">
    <property type="term" value="C:outer membrane"/>
    <property type="evidence" value="ECO:0007669"/>
    <property type="project" value="InterPro"/>
</dbReference>
<dbReference type="InterPro" id="IPR012332">
    <property type="entry name" value="Autotransporter_pectin_lyase_C"/>
</dbReference>
<evidence type="ECO:0000313" key="3">
    <source>
        <dbReference type="EMBL" id="KFN50128.1"/>
    </source>
</evidence>
<dbReference type="PROSITE" id="PS51208">
    <property type="entry name" value="AUTOTRANSPORTER"/>
    <property type="match status" value="1"/>
</dbReference>
<dbReference type="eggNOG" id="COG3468">
    <property type="taxonomic scope" value="Bacteria"/>
</dbReference>
<proteinExistence type="predicted"/>
<dbReference type="SUPFAM" id="SSF103515">
    <property type="entry name" value="Autotransporter"/>
    <property type="match status" value="1"/>
</dbReference>
<sequence>MTAIRSSRRAAPVRLPAVAPVARAVRNALAVSTLALALAAQAGAAPSTAGAPVNVVAPSPPPAIHDPSLVAEPAPGATPQAVATAVGLLEIGPDAIVHTDADIAAVAAADAAYAYAVVAIADPSGIGLLVNGGDLLADARAGDGDALAIGSYVFAEIASVFNDGSTTAAASAVNGDASATAVQVQSSYGWVENAGSLGATAVAEYGDASATGADLYGFQGGTIDNLGNVSVAAIATGGDADATGLQVIGVVGSAYAYNRGEVVVAATGDAARATGVAAASLYYGHGVVVNSGDVVASATGGIAGYGEVEATAVGLYGFALAYSSVVLNGGDVRAVATATAPMNPVDGFLRAEAMGIGAINVYGVFDTVADNDGDVTALATVSTGFATAWGVAARSSGFYGGEVVVGNDGAIAAAAYADIGVAEATGVYARNDFAGIDVVNRGDVLAIADTRRGVVNVSVNYATATGVLAASFYGDTHVDNHGDITAIARSYGAINEATGVSLQGASAALYNAAGATISALADAERFGLGRATGVLASGTYYAGVTNLGTVIAQGTARSFLESEYAGFYGAGSVLGIGAIANFQGDAAISNHGDVFAIAAADEVFDFFQGGAGAVGVHAYAKYDASVVNTGRIVATADTEFGIASAYGAVGEGKYNTDVVNQGEVFAIATAGSDAASAYGGRAVAMGLKVFHSDHALIHNDGLVVAQAIVTGEARNDAPAIASSWGAEIGYNSNVLDGVIDNAGRIESYARADFGYATAYGSFVFAGYEAVTVNSGDIVAVADALQGDAWAVGAFAYARHAQYYVPCDADGCDWGNGWFTTDGGITTLDNDGSIAAVAAADGGRANAYGAAQLGAYGAGIVNRGDLFAGASGDVAHAVGALANSSDGDAGLDNRGAIAARAEGATASAIGVHLLAGGDVTAFNTGTIVATAYGADASATALTVASGGLATLDNRGSVAAFGDGARIAIDTSAAAASQLRNAGVLLGAVRGGDGDDVLVNAADGTWFALGQSDFGAGGNRVDNAGRVVVRGGDIGIDLGGGRFTNTGILDLLDGATGDRLRIGGDFAGSGHLRVDANAVSGAADHLHITGDIAAGSVTTLDVNLLARPEAADFAIELVRVDGVSTAGNFALGDVGWQSALVTLDFDLRAQIAGTGADVFSLGVRVDGLTGVGEQFAALLPGVATLVEAQGGSWRQRMGHVAAEGRPAPALWLRTYTDSGDVSAAHHGFGAADIDFHQRTNGQELGIDFALTPRLSVGLLGGRSRASQDVGGGRNRFRADTVGLYATWQGEGGVYLDLSQRWSQVDVRLRLPGGDLATDVDAASSHLELGYRGWHLGGIVVSPQLQLTHTRIDGLPSLAWAGSDFTASGGEANRARVGLGFEHEFEAGGFTLAPYATLAAVHVFDDGQRHVINGGIVGETSLDGTSALLELGLGARRGGLALGAGLAWNDGGARDGFVAAQLTLRYAW</sequence>
<dbReference type="NCBIfam" id="TIGR01414">
    <property type="entry name" value="autotrans_barl"/>
    <property type="match status" value="1"/>
</dbReference>
<evidence type="ECO:0000256" key="1">
    <source>
        <dbReference type="SAM" id="SignalP"/>
    </source>
</evidence>
<dbReference type="SMART" id="SM00869">
    <property type="entry name" value="Autotransporter"/>
    <property type="match status" value="1"/>
</dbReference>
<dbReference type="InterPro" id="IPR006315">
    <property type="entry name" value="OM_autotransptr_brl_dom"/>
</dbReference>